<dbReference type="EMBL" id="CP091512">
    <property type="protein sequence ID" value="UOO91800.1"/>
    <property type="molecule type" value="Genomic_DNA"/>
</dbReference>
<keyword evidence="2" id="KW-0732">Signal</keyword>
<feature type="compositionally biased region" description="Basic and acidic residues" evidence="1">
    <location>
        <begin position="229"/>
        <end position="241"/>
    </location>
</feature>
<gene>
    <name evidence="3" type="ORF">LVJ81_09175</name>
</gene>
<evidence type="ECO:0000256" key="1">
    <source>
        <dbReference type="SAM" id="MobiDB-lite"/>
    </source>
</evidence>
<feature type="compositionally biased region" description="Polar residues" evidence="1">
    <location>
        <begin position="180"/>
        <end position="195"/>
    </location>
</feature>
<name>A0ABY4EA38_VITST</name>
<dbReference type="RefSeq" id="WP_019957461.1">
    <property type="nucleotide sequence ID" value="NZ_CP091512.1"/>
</dbReference>
<keyword evidence="4" id="KW-1185">Reference proteome</keyword>
<protein>
    <recommendedName>
        <fullName evidence="5">Lipoprotein</fullName>
    </recommendedName>
</protein>
<feature type="compositionally biased region" description="Low complexity" evidence="1">
    <location>
        <begin position="138"/>
        <end position="178"/>
    </location>
</feature>
<evidence type="ECO:0008006" key="5">
    <source>
        <dbReference type="Google" id="ProtNLM"/>
    </source>
</evidence>
<accession>A0ABY4EA38</accession>
<feature type="chain" id="PRO_5046761035" description="Lipoprotein" evidence="2">
    <location>
        <begin position="25"/>
        <end position="241"/>
    </location>
</feature>
<sequence length="241" mass="28397">MNLLFKRSLQICAAMAVLSTTACVIDPYYSGVNYDDTGTTVYPINTVSTQTVYTNSAAAVTTGFLIGNAYYWNDRYYPVSYYTNNNRRYYRPDFNRPSMYHPNARYRHLNAAQINHWKHNQASSFDPQYRPTPPHIQRPNQNRPNVRPNNGRPNTQQVRPNQPQVNQQRPQVNQNRPQLTRPTVQQRPNAQQNRPAPQKMGPNLNAAQRQEIMRQTQQNRQIQYQQNRQAREFQNRRMNER</sequence>
<organism evidence="3 4">
    <name type="scientific">Vitreoscilla stercoraria</name>
    <dbReference type="NCBI Taxonomy" id="61"/>
    <lineage>
        <taxon>Bacteria</taxon>
        <taxon>Pseudomonadati</taxon>
        <taxon>Pseudomonadota</taxon>
        <taxon>Betaproteobacteria</taxon>
        <taxon>Neisseriales</taxon>
        <taxon>Neisseriaceae</taxon>
        <taxon>Vitreoscilla</taxon>
    </lineage>
</organism>
<dbReference type="PROSITE" id="PS51257">
    <property type="entry name" value="PROKAR_LIPOPROTEIN"/>
    <property type="match status" value="1"/>
</dbReference>
<feature type="compositionally biased region" description="Low complexity" evidence="1">
    <location>
        <begin position="214"/>
        <end position="228"/>
    </location>
</feature>
<dbReference type="Proteomes" id="UP000832034">
    <property type="component" value="Chromosome"/>
</dbReference>
<evidence type="ECO:0000313" key="4">
    <source>
        <dbReference type="Proteomes" id="UP000832034"/>
    </source>
</evidence>
<proteinExistence type="predicted"/>
<feature type="signal peptide" evidence="2">
    <location>
        <begin position="1"/>
        <end position="24"/>
    </location>
</feature>
<reference evidence="3" key="2">
    <citation type="journal article" date="2022" name="Res Sq">
        <title>Evolution of multicellular longitudinally dividing oral cavity symbionts (Neisseriaceae).</title>
        <authorList>
            <person name="Nyongesa S."/>
            <person name="Weber P."/>
            <person name="Bernet E."/>
            <person name="Pullido F."/>
            <person name="Nieckarz M."/>
            <person name="Delaby M."/>
            <person name="Nieves C."/>
            <person name="Viehboeck T."/>
            <person name="Krause N."/>
            <person name="Rivera-Millot A."/>
            <person name="Nakamura A."/>
            <person name="Vischer N."/>
            <person name="VanNieuwenhze M."/>
            <person name="Brun Y."/>
            <person name="Cava F."/>
            <person name="Bulgheresi S."/>
            <person name="Veyrier F."/>
        </authorList>
    </citation>
    <scope>NUCLEOTIDE SEQUENCE</scope>
    <source>
        <strain evidence="3">SAG 1488-6</strain>
    </source>
</reference>
<evidence type="ECO:0000313" key="3">
    <source>
        <dbReference type="EMBL" id="UOO91800.1"/>
    </source>
</evidence>
<reference evidence="3" key="1">
    <citation type="submission" date="2021-12" db="EMBL/GenBank/DDBJ databases">
        <authorList>
            <person name="Veyrier F.J."/>
        </authorList>
    </citation>
    <scope>NUCLEOTIDE SEQUENCE</scope>
    <source>
        <strain evidence="3">SAG 1488-6</strain>
    </source>
</reference>
<evidence type="ECO:0000256" key="2">
    <source>
        <dbReference type="SAM" id="SignalP"/>
    </source>
</evidence>
<feature type="region of interest" description="Disordered" evidence="1">
    <location>
        <begin position="122"/>
        <end position="241"/>
    </location>
</feature>